<accession>A0A5S4GU73</accession>
<gene>
    <name evidence="1" type="ORF">ETD85_10950</name>
</gene>
<keyword evidence="2" id="KW-1185">Reference proteome</keyword>
<proteinExistence type="predicted"/>
<dbReference type="EMBL" id="VCKX01000024">
    <property type="protein sequence ID" value="TMR36495.1"/>
    <property type="molecule type" value="Genomic_DNA"/>
</dbReference>
<dbReference type="Proteomes" id="UP000306628">
    <property type="component" value="Unassembled WGS sequence"/>
</dbReference>
<protein>
    <submittedName>
        <fullName evidence="1">Uncharacterized protein</fullName>
    </submittedName>
</protein>
<dbReference type="OrthoDB" id="6636929at2"/>
<sequence>MAADHRLALHATLPDRYARHEVLASTVDHRGRLVALVADPSPVLHFSRLRPPPRYATAVICEGTEIREIALADLDLWFTHIDTLGDGIVLATARCEPVGIDRERYGEPVPEDELHLSDNVPLIELDADGVRSVVPNPVTGCTGLAVSGAELAFLDQHRAGGGFHWEIRKARRQSGAITETGRRHLLLPDGRHPTGWARGKIGRDGTLWLHQDGDPRRWYRYEVDT</sequence>
<reference evidence="1 2" key="1">
    <citation type="submission" date="2019-05" db="EMBL/GenBank/DDBJ databases">
        <title>Draft genome sequence of Nonomuraea zeae DSM 100528.</title>
        <authorList>
            <person name="Saricaoglu S."/>
            <person name="Isik K."/>
        </authorList>
    </citation>
    <scope>NUCLEOTIDE SEQUENCE [LARGE SCALE GENOMIC DNA]</scope>
    <source>
        <strain evidence="1 2">DSM 100528</strain>
    </source>
</reference>
<name>A0A5S4GU73_9ACTN</name>
<dbReference type="RefSeq" id="WP_138689531.1">
    <property type="nucleotide sequence ID" value="NZ_JBHSAZ010000048.1"/>
</dbReference>
<evidence type="ECO:0000313" key="2">
    <source>
        <dbReference type="Proteomes" id="UP000306628"/>
    </source>
</evidence>
<comment type="caution">
    <text evidence="1">The sequence shown here is derived from an EMBL/GenBank/DDBJ whole genome shotgun (WGS) entry which is preliminary data.</text>
</comment>
<dbReference type="AlphaFoldDB" id="A0A5S4GU73"/>
<organism evidence="1 2">
    <name type="scientific">Nonomuraea zeae</name>
    <dbReference type="NCBI Taxonomy" id="1642303"/>
    <lineage>
        <taxon>Bacteria</taxon>
        <taxon>Bacillati</taxon>
        <taxon>Actinomycetota</taxon>
        <taxon>Actinomycetes</taxon>
        <taxon>Streptosporangiales</taxon>
        <taxon>Streptosporangiaceae</taxon>
        <taxon>Nonomuraea</taxon>
    </lineage>
</organism>
<evidence type="ECO:0000313" key="1">
    <source>
        <dbReference type="EMBL" id="TMR36495.1"/>
    </source>
</evidence>